<evidence type="ECO:0000256" key="1">
    <source>
        <dbReference type="ARBA" id="ARBA00004196"/>
    </source>
</evidence>
<dbReference type="EMBL" id="AP024849">
    <property type="protein sequence ID" value="BCZ48778.1"/>
    <property type="molecule type" value="Genomic_DNA"/>
</dbReference>
<evidence type="ECO:0000313" key="13">
    <source>
        <dbReference type="Proteomes" id="UP000824633"/>
    </source>
</evidence>
<evidence type="ECO:0000256" key="3">
    <source>
        <dbReference type="ARBA" id="ARBA00022597"/>
    </source>
</evidence>
<dbReference type="PANTHER" id="PTHR30036">
    <property type="entry name" value="D-XYLOSE-BINDING PERIPLASMIC PROTEIN"/>
    <property type="match status" value="1"/>
</dbReference>
<protein>
    <recommendedName>
        <fullName evidence="9">D-galactose/methyl-galactoside binding periplasmic protein MglB</fullName>
    </recommendedName>
</protein>
<dbReference type="PROSITE" id="PS51257">
    <property type="entry name" value="PROKAR_LIPOPROTEIN"/>
    <property type="match status" value="1"/>
</dbReference>
<dbReference type="Proteomes" id="UP000824633">
    <property type="component" value="Chromosome"/>
</dbReference>
<organism evidence="12 13">
    <name type="scientific">Clostridium gelidum</name>
    <dbReference type="NCBI Taxonomy" id="704125"/>
    <lineage>
        <taxon>Bacteria</taxon>
        <taxon>Bacillati</taxon>
        <taxon>Bacillota</taxon>
        <taxon>Clostridia</taxon>
        <taxon>Eubacteriales</taxon>
        <taxon>Clostridiaceae</taxon>
        <taxon>Clostridium</taxon>
    </lineage>
</organism>
<keyword evidence="3" id="KW-0762">Sugar transport</keyword>
<keyword evidence="7" id="KW-0106">Calcium</keyword>
<dbReference type="PANTHER" id="PTHR30036:SF2">
    <property type="entry name" value="D-GALACTOSE_METHYL-GALACTOSIDE BINDING PERIPLASMIC PROTEIN MGLB"/>
    <property type="match status" value="1"/>
</dbReference>
<dbReference type="SUPFAM" id="SSF53822">
    <property type="entry name" value="Periplasmic binding protein-like I"/>
    <property type="match status" value="1"/>
</dbReference>
<keyword evidence="4" id="KW-0479">Metal-binding</keyword>
<gene>
    <name evidence="12" type="primary">mglB_4</name>
    <name evidence="12" type="ORF">psyc5s11_48450</name>
</gene>
<dbReference type="Gene3D" id="3.40.50.2300">
    <property type="match status" value="2"/>
</dbReference>
<evidence type="ECO:0000256" key="10">
    <source>
        <dbReference type="SAM" id="SignalP"/>
    </source>
</evidence>
<keyword evidence="5 10" id="KW-0732">Signal</keyword>
<evidence type="ECO:0000256" key="2">
    <source>
        <dbReference type="ARBA" id="ARBA00022448"/>
    </source>
</evidence>
<keyword evidence="6" id="KW-0574">Periplasm</keyword>
<keyword evidence="2" id="KW-0813">Transport</keyword>
<name>A0ABM7TC08_9CLOT</name>
<evidence type="ECO:0000256" key="4">
    <source>
        <dbReference type="ARBA" id="ARBA00022723"/>
    </source>
</evidence>
<dbReference type="Pfam" id="PF13407">
    <property type="entry name" value="Peripla_BP_4"/>
    <property type="match status" value="1"/>
</dbReference>
<evidence type="ECO:0000259" key="11">
    <source>
        <dbReference type="Pfam" id="PF13407"/>
    </source>
</evidence>
<dbReference type="InterPro" id="IPR025997">
    <property type="entry name" value="SBP_2_dom"/>
</dbReference>
<proteinExistence type="predicted"/>
<evidence type="ECO:0000256" key="8">
    <source>
        <dbReference type="ARBA" id="ARBA00034323"/>
    </source>
</evidence>
<evidence type="ECO:0000256" key="7">
    <source>
        <dbReference type="ARBA" id="ARBA00022837"/>
    </source>
</evidence>
<dbReference type="RefSeq" id="WP_224035016.1">
    <property type="nucleotide sequence ID" value="NZ_AP024849.1"/>
</dbReference>
<dbReference type="CDD" id="cd01539">
    <property type="entry name" value="PBP1_GGBP"/>
    <property type="match status" value="1"/>
</dbReference>
<evidence type="ECO:0000256" key="9">
    <source>
        <dbReference type="ARBA" id="ARBA00034344"/>
    </source>
</evidence>
<keyword evidence="13" id="KW-1185">Reference proteome</keyword>
<reference evidence="13" key="1">
    <citation type="submission" date="2021-07" db="EMBL/GenBank/DDBJ databases">
        <title>Complete genome sequencing of a Clostridium isolate.</title>
        <authorList>
            <person name="Ueki A."/>
            <person name="Tonouchi A."/>
        </authorList>
    </citation>
    <scope>NUCLEOTIDE SEQUENCE [LARGE SCALE GENOMIC DNA]</scope>
    <source>
        <strain evidence="13">C5S11</strain>
    </source>
</reference>
<sequence length="357" mass="38242">MKRFKKLLPIVMATVMITASLAGCAGNKNSGAASDAKKSADTSKVLIGSAIYKFDDTFMTGVRTAMEGQAKEKGATLELVDSQNKQPTQNEQIDTFITKGVNALAINPVDSTSAGPVIEKAKAKKLPIVFLNRQPSETDMKSYDKVWYVGAHAEQSGTQSGEIIADYFKAHPEADKNKDGVIQYVMLQGEPGHQDATLRTEYSIKAIEAAGFKTQKLAADTAMWDKAKATDLMKAFMTGQGIDKIEAVLCNNDDMALGAVEALKAEGYNKGDAAKYIPVVGVDATAPALQAMKEGSLLGTVLNDAANQGKATVNIAAAAAAGKDITKENIGYEVTDGKYVWINYVKVTQENYKDYLK</sequence>
<comment type="subcellular location">
    <subcellularLocation>
        <location evidence="1">Cell envelope</location>
    </subcellularLocation>
</comment>
<dbReference type="InterPro" id="IPR044085">
    <property type="entry name" value="MglB-like_PBP1"/>
</dbReference>
<comment type="subunit">
    <text evidence="8">The ABC transporter complex is composed of one ATP-binding protein (MglA), two transmembrane proteins (MglC) and a solute-binding protein (MglB).</text>
</comment>
<dbReference type="InterPro" id="IPR050555">
    <property type="entry name" value="Bact_Solute-Bind_Prot2"/>
</dbReference>
<accession>A0ABM7TC08</accession>
<evidence type="ECO:0000313" key="12">
    <source>
        <dbReference type="EMBL" id="BCZ48778.1"/>
    </source>
</evidence>
<feature type="signal peptide" evidence="10">
    <location>
        <begin position="1"/>
        <end position="22"/>
    </location>
</feature>
<feature type="domain" description="Periplasmic binding protein" evidence="11">
    <location>
        <begin position="48"/>
        <end position="323"/>
    </location>
</feature>
<feature type="chain" id="PRO_5046141460" description="D-galactose/methyl-galactoside binding periplasmic protein MglB" evidence="10">
    <location>
        <begin position="23"/>
        <end position="357"/>
    </location>
</feature>
<evidence type="ECO:0000256" key="5">
    <source>
        <dbReference type="ARBA" id="ARBA00022729"/>
    </source>
</evidence>
<dbReference type="InterPro" id="IPR028082">
    <property type="entry name" value="Peripla_BP_I"/>
</dbReference>
<evidence type="ECO:0000256" key="6">
    <source>
        <dbReference type="ARBA" id="ARBA00022764"/>
    </source>
</evidence>